<accession>A0A1G9Z9X5</accession>
<dbReference type="PANTHER" id="PTHR43791:SF36">
    <property type="entry name" value="TRANSPORTER, PUTATIVE (AFU_ORTHOLOGUE AFUA_6G08340)-RELATED"/>
    <property type="match status" value="1"/>
</dbReference>
<feature type="transmembrane region" description="Helical" evidence="6">
    <location>
        <begin position="149"/>
        <end position="171"/>
    </location>
</feature>
<feature type="domain" description="Major facilitator superfamily (MFS) profile" evidence="7">
    <location>
        <begin position="25"/>
        <end position="435"/>
    </location>
</feature>
<evidence type="ECO:0000256" key="1">
    <source>
        <dbReference type="ARBA" id="ARBA00004141"/>
    </source>
</evidence>
<feature type="transmembrane region" description="Helical" evidence="6">
    <location>
        <begin position="255"/>
        <end position="277"/>
    </location>
</feature>
<keyword evidence="2" id="KW-0813">Transport</keyword>
<dbReference type="OrthoDB" id="9773957at2"/>
<keyword evidence="9" id="KW-1185">Reference proteome</keyword>
<feature type="transmembrane region" description="Helical" evidence="6">
    <location>
        <begin position="183"/>
        <end position="205"/>
    </location>
</feature>
<feature type="transmembrane region" description="Helical" evidence="6">
    <location>
        <begin position="411"/>
        <end position="430"/>
    </location>
</feature>
<dbReference type="InterPro" id="IPR011701">
    <property type="entry name" value="MFS"/>
</dbReference>
<evidence type="ECO:0000313" key="8">
    <source>
        <dbReference type="EMBL" id="SDN17885.1"/>
    </source>
</evidence>
<feature type="transmembrane region" description="Helical" evidence="6">
    <location>
        <begin position="116"/>
        <end position="137"/>
    </location>
</feature>
<feature type="transmembrane region" description="Helical" evidence="6">
    <location>
        <begin position="289"/>
        <end position="308"/>
    </location>
</feature>
<dbReference type="AlphaFoldDB" id="A0A1G9Z9X5"/>
<dbReference type="STRING" id="582672.SAMN05216360_106173"/>
<name>A0A1G9Z9X5_9HYPH</name>
<dbReference type="InterPro" id="IPR036259">
    <property type="entry name" value="MFS_trans_sf"/>
</dbReference>
<keyword evidence="4 6" id="KW-1133">Transmembrane helix</keyword>
<organism evidence="8 9">
    <name type="scientific">Methylobacterium phyllostachyos</name>
    <dbReference type="NCBI Taxonomy" id="582672"/>
    <lineage>
        <taxon>Bacteria</taxon>
        <taxon>Pseudomonadati</taxon>
        <taxon>Pseudomonadota</taxon>
        <taxon>Alphaproteobacteria</taxon>
        <taxon>Hyphomicrobiales</taxon>
        <taxon>Methylobacteriaceae</taxon>
        <taxon>Methylobacterium</taxon>
    </lineage>
</organism>
<dbReference type="RefSeq" id="WP_091715950.1">
    <property type="nucleotide sequence ID" value="NZ_FNHS01000006.1"/>
</dbReference>
<dbReference type="Pfam" id="PF07690">
    <property type="entry name" value="MFS_1"/>
    <property type="match status" value="1"/>
</dbReference>
<dbReference type="InterPro" id="IPR020846">
    <property type="entry name" value="MFS_dom"/>
</dbReference>
<feature type="transmembrane region" description="Helical" evidence="6">
    <location>
        <begin position="21"/>
        <end position="38"/>
    </location>
</feature>
<evidence type="ECO:0000256" key="3">
    <source>
        <dbReference type="ARBA" id="ARBA00022692"/>
    </source>
</evidence>
<feature type="transmembrane region" description="Helical" evidence="6">
    <location>
        <begin position="58"/>
        <end position="79"/>
    </location>
</feature>
<dbReference type="SUPFAM" id="SSF103473">
    <property type="entry name" value="MFS general substrate transporter"/>
    <property type="match status" value="1"/>
</dbReference>
<dbReference type="CDD" id="cd17319">
    <property type="entry name" value="MFS_ExuT_GudP_like"/>
    <property type="match status" value="1"/>
</dbReference>
<gene>
    <name evidence="8" type="ORF">SAMN05216360_106173</name>
</gene>
<dbReference type="PANTHER" id="PTHR43791">
    <property type="entry name" value="PERMEASE-RELATED"/>
    <property type="match status" value="1"/>
</dbReference>
<reference evidence="9" key="1">
    <citation type="submission" date="2016-10" db="EMBL/GenBank/DDBJ databases">
        <authorList>
            <person name="Varghese N."/>
            <person name="Submissions S."/>
        </authorList>
    </citation>
    <scope>NUCLEOTIDE SEQUENCE [LARGE SCALE GENOMIC DNA]</scope>
    <source>
        <strain evidence="9">BL47</strain>
    </source>
</reference>
<protein>
    <submittedName>
        <fullName evidence="8">Sugar phosphate permease</fullName>
    </submittedName>
</protein>
<dbReference type="FunFam" id="1.20.1250.20:FF:000018">
    <property type="entry name" value="MFS transporter permease"/>
    <property type="match status" value="1"/>
</dbReference>
<comment type="subcellular location">
    <subcellularLocation>
        <location evidence="1">Membrane</location>
        <topology evidence="1">Multi-pass membrane protein</topology>
    </subcellularLocation>
</comment>
<feature type="transmembrane region" description="Helical" evidence="6">
    <location>
        <begin position="374"/>
        <end position="399"/>
    </location>
</feature>
<proteinExistence type="predicted"/>
<evidence type="ECO:0000256" key="5">
    <source>
        <dbReference type="ARBA" id="ARBA00023136"/>
    </source>
</evidence>
<keyword evidence="3 6" id="KW-0812">Transmembrane</keyword>
<evidence type="ECO:0000259" key="7">
    <source>
        <dbReference type="PROSITE" id="PS50850"/>
    </source>
</evidence>
<feature type="transmembrane region" description="Helical" evidence="6">
    <location>
        <begin position="347"/>
        <end position="367"/>
    </location>
</feature>
<dbReference type="EMBL" id="FNHS01000006">
    <property type="protein sequence ID" value="SDN17885.1"/>
    <property type="molecule type" value="Genomic_DNA"/>
</dbReference>
<feature type="transmembrane region" description="Helical" evidence="6">
    <location>
        <begin position="320"/>
        <end position="341"/>
    </location>
</feature>
<dbReference type="Gene3D" id="1.20.1250.20">
    <property type="entry name" value="MFS general substrate transporter like domains"/>
    <property type="match status" value="2"/>
</dbReference>
<sequence>MALTQLPESIPEIERATLHRVTWRILPFLMLAYFVAFVDRVNAGFAALQMNHDIGLSAAQFGLGGGLFYVSYVLCEVPSNLAMERFGARIWIARIMITWGLVSAVMAFVVGPYSFYAVRLLLGAAEAGFFPGVILYLTYWFPRAYRGRIVAVFMVAIPISSFLGSPISAAILNTDGMLGLRGWQWLFILEAAPAVLLGLAAFFLLPDGPGSARWLTPQQSAWLQERLAAERASVVQGGSAPARHLSVWQVMRNRYVLAASLIYAGASGASQCLSLWQPQIIKSFGLTNLQTGLLNSIPFGVASVLMILWGRSSDRNRERVWHTALPLGLLAVSLAASIATAQLLPTILVLCLAVTATYTVKGPFWALSTEWLSAGAAAAGIAQINAIGNIGGFVGTYLLGVIKDATGSYPLGLLPLVVLSGLGCLLVLGLGRGRNHAAYTAKA</sequence>
<evidence type="ECO:0000256" key="2">
    <source>
        <dbReference type="ARBA" id="ARBA00022448"/>
    </source>
</evidence>
<dbReference type="Proteomes" id="UP000198704">
    <property type="component" value="Unassembled WGS sequence"/>
</dbReference>
<evidence type="ECO:0000313" key="9">
    <source>
        <dbReference type="Proteomes" id="UP000198704"/>
    </source>
</evidence>
<feature type="transmembrane region" description="Helical" evidence="6">
    <location>
        <begin position="91"/>
        <end position="110"/>
    </location>
</feature>
<evidence type="ECO:0000256" key="6">
    <source>
        <dbReference type="SAM" id="Phobius"/>
    </source>
</evidence>
<dbReference type="GO" id="GO:0022857">
    <property type="term" value="F:transmembrane transporter activity"/>
    <property type="evidence" value="ECO:0007669"/>
    <property type="project" value="InterPro"/>
</dbReference>
<dbReference type="PROSITE" id="PS50850">
    <property type="entry name" value="MFS"/>
    <property type="match status" value="1"/>
</dbReference>
<keyword evidence="5 6" id="KW-0472">Membrane</keyword>
<evidence type="ECO:0000256" key="4">
    <source>
        <dbReference type="ARBA" id="ARBA00022989"/>
    </source>
</evidence>
<dbReference type="GO" id="GO:0016020">
    <property type="term" value="C:membrane"/>
    <property type="evidence" value="ECO:0007669"/>
    <property type="project" value="UniProtKB-SubCell"/>
</dbReference>